<organism evidence="3 4">
    <name type="scientific">Chitinophaga jiangningensis</name>
    <dbReference type="NCBI Taxonomy" id="1419482"/>
    <lineage>
        <taxon>Bacteria</taxon>
        <taxon>Pseudomonadati</taxon>
        <taxon>Bacteroidota</taxon>
        <taxon>Chitinophagia</taxon>
        <taxon>Chitinophagales</taxon>
        <taxon>Chitinophagaceae</taxon>
        <taxon>Chitinophaga</taxon>
    </lineage>
</organism>
<sequence>MKKGKKILRIAGITLGAFLLIIVIAAGILYSQQQRLTQLAVKELNKQFTGELVLGNSSINPFAHFPYISIVLHDVKFYASKKMDKAPMYEVEKLFVGFSLPDILKQQYKVRILVVNTAKVHVRRAANGTFDIVEAHTLPKATPSPADTTAEEDLTLDLKKIILKNIHVTYHDDASGMNVATRLDKITTGFSMQKNHMALRLDGKLLLDITGKTDTTLFRNKHVALSLAGDYDMNKAFLQLEKANIKLENASLDIKGNANLKSTPVVDLQVKGDRPDLNLLFALVPADVADKMTHYRRDGRIFFDGVIKGPVSEHQMPAITVNFGCENVWFENTSANKKLDSLGFRGYYTNGTGHSMKTSELHLLDMVAKPGKGVFKGNFMVKDFTDPHIIMQVYSELNIRFVGEFLGIKDLEQIEGDIRLNMNFRELADMQIPEQSLAKLKEGVQSELTVTNLAFRIPNYPLPVRNVNIHAQVAQGRLTLDTLNFRIGESDLAASGSLSDLPAIFHKQSKPVKVTFQVNSNKILPAELLLADSTHKKLREEMITGFRLAVALETSVQELLHPNPLPKGSFRIEEFKSSFKRYPHSFHHFAADVTIADTMLLVKNFSGNIDSSNIAFKGRLTNYNLWFDKIKKGHTELAFDLKSDRLAVNDLISTRGRQFVPKGYWYEQANNLWLRARLKMRYDTTFKRVDAHIANISGSLKEHPIKIENIKGRVRYGTNKYLVVDTLTGKVGSSDFDINLHLYAGPDRKGNKRNNLFAIKSNYLNIDEMMNYDFSEHPEEDVNAPLKTTTRRENDSIHNSGFNIFKIKFSNFDVTADVGKIRYHKLWLRNLKAGIHMQEDQKVKIDTIDVLMAKGHIGMRGVLNVADPKRLFFASSITLDTVDLSKMLLKFDNFGQDMILNKNLNGRLTGRIRSFIKLHPDMTPMLDSTRASMDIEIHNGALIDFAPMQAMATYFKDKNLRMIRFDTLRNKLSFAAATLDIPNMSINTSIGYIEMSGKQSLDTRMNYQIRVPMKMVTQVGWQALFGRKQEEVEADQVDAIESADKSKKGRFMNLSISGTPEKYNISLGKKKK</sequence>
<keyword evidence="1" id="KW-0812">Transmembrane</keyword>
<evidence type="ECO:0000313" key="3">
    <source>
        <dbReference type="EMBL" id="SHM57740.1"/>
    </source>
</evidence>
<dbReference type="AlphaFoldDB" id="A0A1M7JXD7"/>
<dbReference type="RefSeq" id="WP_073085460.1">
    <property type="nucleotide sequence ID" value="NZ_FRBL01000009.1"/>
</dbReference>
<dbReference type="GO" id="GO:0005886">
    <property type="term" value="C:plasma membrane"/>
    <property type="evidence" value="ECO:0007669"/>
    <property type="project" value="TreeGrafter"/>
</dbReference>
<dbReference type="InterPro" id="IPR052894">
    <property type="entry name" value="AsmA-related"/>
</dbReference>
<proteinExistence type="predicted"/>
<evidence type="ECO:0000256" key="1">
    <source>
        <dbReference type="SAM" id="Phobius"/>
    </source>
</evidence>
<dbReference type="EMBL" id="FRBL01000009">
    <property type="protein sequence ID" value="SHM57740.1"/>
    <property type="molecule type" value="Genomic_DNA"/>
</dbReference>
<dbReference type="PANTHER" id="PTHR30441">
    <property type="entry name" value="DUF748 DOMAIN-CONTAINING PROTEIN"/>
    <property type="match status" value="1"/>
</dbReference>
<feature type="domain" description="AsmA" evidence="2">
    <location>
        <begin position="5"/>
        <end position="187"/>
    </location>
</feature>
<keyword evidence="1" id="KW-1133">Transmembrane helix</keyword>
<gene>
    <name evidence="3" type="ORF">SAMN05444266_10962</name>
</gene>
<protein>
    <submittedName>
        <fullName evidence="3">AsmA family protein</fullName>
    </submittedName>
</protein>
<feature type="transmembrane region" description="Helical" evidence="1">
    <location>
        <begin position="7"/>
        <end position="30"/>
    </location>
</feature>
<dbReference type="InterPro" id="IPR007844">
    <property type="entry name" value="AsmA"/>
</dbReference>
<keyword evidence="4" id="KW-1185">Reference proteome</keyword>
<accession>A0A1M7JXD7</accession>
<evidence type="ECO:0000313" key="4">
    <source>
        <dbReference type="Proteomes" id="UP000184420"/>
    </source>
</evidence>
<dbReference type="PANTHER" id="PTHR30441:SF8">
    <property type="entry name" value="DUF748 DOMAIN-CONTAINING PROTEIN"/>
    <property type="match status" value="1"/>
</dbReference>
<reference evidence="3 4" key="1">
    <citation type="submission" date="2016-11" db="EMBL/GenBank/DDBJ databases">
        <authorList>
            <person name="Jaros S."/>
            <person name="Januszkiewicz K."/>
            <person name="Wedrychowicz H."/>
        </authorList>
    </citation>
    <scope>NUCLEOTIDE SEQUENCE [LARGE SCALE GENOMIC DNA]</scope>
    <source>
        <strain evidence="3 4">DSM 27406</strain>
    </source>
</reference>
<dbReference type="Proteomes" id="UP000184420">
    <property type="component" value="Unassembled WGS sequence"/>
</dbReference>
<dbReference type="Pfam" id="PF05170">
    <property type="entry name" value="AsmA"/>
    <property type="match status" value="1"/>
</dbReference>
<dbReference type="GO" id="GO:0090313">
    <property type="term" value="P:regulation of protein targeting to membrane"/>
    <property type="evidence" value="ECO:0007669"/>
    <property type="project" value="TreeGrafter"/>
</dbReference>
<dbReference type="OrthoDB" id="1489065at2"/>
<keyword evidence="1" id="KW-0472">Membrane</keyword>
<dbReference type="STRING" id="1419482.SAMN05444266_10962"/>
<name>A0A1M7JXD7_9BACT</name>
<evidence type="ECO:0000259" key="2">
    <source>
        <dbReference type="Pfam" id="PF05170"/>
    </source>
</evidence>